<keyword evidence="3" id="KW-1003">Cell membrane</keyword>
<feature type="transmembrane region" description="Helical" evidence="9">
    <location>
        <begin position="16"/>
        <end position="34"/>
    </location>
</feature>
<feature type="transmembrane region" description="Helical" evidence="9">
    <location>
        <begin position="161"/>
        <end position="182"/>
    </location>
</feature>
<dbReference type="PANTHER" id="PTHR32196">
    <property type="entry name" value="ABC TRANSPORTER PERMEASE PROTEIN YPHD-RELATED-RELATED"/>
    <property type="match status" value="1"/>
</dbReference>
<proteinExistence type="predicted"/>
<feature type="transmembrane region" description="Helical" evidence="9">
    <location>
        <begin position="266"/>
        <end position="285"/>
    </location>
</feature>
<dbReference type="GO" id="GO:0005886">
    <property type="term" value="C:plasma membrane"/>
    <property type="evidence" value="ECO:0007669"/>
    <property type="project" value="UniProtKB-SubCell"/>
</dbReference>
<dbReference type="OrthoDB" id="3468954at2"/>
<name>A0A2N3Y6K8_SACSN</name>
<accession>A0A2N3Y6K8</accession>
<dbReference type="EMBL" id="PJNB01000001">
    <property type="protein sequence ID" value="PKW18564.1"/>
    <property type="molecule type" value="Genomic_DNA"/>
</dbReference>
<keyword evidence="4" id="KW-0997">Cell inner membrane</keyword>
<feature type="transmembrane region" description="Helical" evidence="9">
    <location>
        <begin position="92"/>
        <end position="115"/>
    </location>
</feature>
<dbReference type="Proteomes" id="UP000233786">
    <property type="component" value="Unassembled WGS sequence"/>
</dbReference>
<keyword evidence="6 9" id="KW-1133">Transmembrane helix</keyword>
<evidence type="ECO:0000256" key="1">
    <source>
        <dbReference type="ARBA" id="ARBA00004651"/>
    </source>
</evidence>
<feature type="transmembrane region" description="Helical" evidence="9">
    <location>
        <begin position="68"/>
        <end position="86"/>
    </location>
</feature>
<dbReference type="InterPro" id="IPR001851">
    <property type="entry name" value="ABC_transp_permease"/>
</dbReference>
<dbReference type="RefSeq" id="WP_010309964.1">
    <property type="nucleotide sequence ID" value="NZ_CP061007.1"/>
</dbReference>
<dbReference type="CDD" id="cd06579">
    <property type="entry name" value="TM_PBP1_transp_AraH_like"/>
    <property type="match status" value="1"/>
</dbReference>
<comment type="subcellular location">
    <subcellularLocation>
        <location evidence="1">Cell membrane</location>
        <topology evidence="1">Multi-pass membrane protein</topology>
    </subcellularLocation>
</comment>
<dbReference type="PANTHER" id="PTHR32196:SF21">
    <property type="entry name" value="ABC TRANSPORTER PERMEASE PROTEIN YPHD-RELATED"/>
    <property type="match status" value="1"/>
</dbReference>
<feature type="transmembrane region" description="Helical" evidence="9">
    <location>
        <begin position="122"/>
        <end position="141"/>
    </location>
</feature>
<reference evidence="10" key="1">
    <citation type="submission" date="2017-12" db="EMBL/GenBank/DDBJ databases">
        <title>Sequencing the genomes of 1000 Actinobacteria strains.</title>
        <authorList>
            <person name="Klenk H.-P."/>
        </authorList>
    </citation>
    <scope>NUCLEOTIDE SEQUENCE [LARGE SCALE GENOMIC DNA]</scope>
    <source>
        <strain evidence="10">DSM 44228</strain>
    </source>
</reference>
<feature type="transmembrane region" description="Helical" evidence="9">
    <location>
        <begin position="211"/>
        <end position="231"/>
    </location>
</feature>
<evidence type="ECO:0000256" key="5">
    <source>
        <dbReference type="ARBA" id="ARBA00022692"/>
    </source>
</evidence>
<evidence type="ECO:0000256" key="3">
    <source>
        <dbReference type="ARBA" id="ARBA00022475"/>
    </source>
</evidence>
<keyword evidence="11" id="KW-1185">Reference proteome</keyword>
<dbReference type="Pfam" id="PF02653">
    <property type="entry name" value="BPD_transp_2"/>
    <property type="match status" value="1"/>
</dbReference>
<sequence length="343" mass="35471">MTSRGFTLGFDRFSGLYLWALLIAVFSLAAPATFPTMSTVHLLASTQAVAGVIALGLLVAMAAGQFDVSVGATANLAGIIAVIVQLKGIMGAVPATLLGIAAGIAVGFVNGFIVVKLKVNSFVGTLGMGSVLAALLVVVTGNEEPLPVDSAFFNGMTQNDVFGFQYVVVYLIILALVLWWVLEKTPAGRYIYATGSNPEAARLSGVAVDKWSWIALTASGGICGLGGVLFVSLTGPSLGFGNSLLLPAFAAVFLGSTQLTPGKRNVWGTLLAIFVIATGVQGLQLVSGAQWVSALFNGLALIAAVALAARERRALPGRAARRLSRVRETPPKPAEPVAMARKD</sequence>
<comment type="caution">
    <text evidence="10">The sequence shown here is derived from an EMBL/GenBank/DDBJ whole genome shotgun (WGS) entry which is preliminary data.</text>
</comment>
<dbReference type="STRING" id="994479.GCA_000194155_04774"/>
<keyword evidence="5 9" id="KW-0812">Transmembrane</keyword>
<organism evidence="10 11">
    <name type="scientific">Saccharopolyspora spinosa</name>
    <dbReference type="NCBI Taxonomy" id="60894"/>
    <lineage>
        <taxon>Bacteria</taxon>
        <taxon>Bacillati</taxon>
        <taxon>Actinomycetota</taxon>
        <taxon>Actinomycetes</taxon>
        <taxon>Pseudonocardiales</taxon>
        <taxon>Pseudonocardiaceae</taxon>
        <taxon>Saccharopolyspora</taxon>
    </lineage>
</organism>
<dbReference type="AlphaFoldDB" id="A0A2N3Y6K8"/>
<keyword evidence="2" id="KW-0813">Transport</keyword>
<evidence type="ECO:0000256" key="4">
    <source>
        <dbReference type="ARBA" id="ARBA00022519"/>
    </source>
</evidence>
<feature type="transmembrane region" description="Helical" evidence="9">
    <location>
        <begin position="237"/>
        <end position="254"/>
    </location>
</feature>
<keyword evidence="7 9" id="KW-0472">Membrane</keyword>
<feature type="transmembrane region" description="Helical" evidence="9">
    <location>
        <begin position="291"/>
        <end position="309"/>
    </location>
</feature>
<evidence type="ECO:0000256" key="6">
    <source>
        <dbReference type="ARBA" id="ARBA00022989"/>
    </source>
</evidence>
<gene>
    <name evidence="10" type="ORF">A8926_6663</name>
</gene>
<evidence type="ECO:0000256" key="7">
    <source>
        <dbReference type="ARBA" id="ARBA00023136"/>
    </source>
</evidence>
<feature type="region of interest" description="Disordered" evidence="8">
    <location>
        <begin position="320"/>
        <end position="343"/>
    </location>
</feature>
<dbReference type="GO" id="GO:0022857">
    <property type="term" value="F:transmembrane transporter activity"/>
    <property type="evidence" value="ECO:0007669"/>
    <property type="project" value="InterPro"/>
</dbReference>
<evidence type="ECO:0000313" key="11">
    <source>
        <dbReference type="Proteomes" id="UP000233786"/>
    </source>
</evidence>
<evidence type="ECO:0000256" key="9">
    <source>
        <dbReference type="SAM" id="Phobius"/>
    </source>
</evidence>
<feature type="transmembrane region" description="Helical" evidence="9">
    <location>
        <begin position="40"/>
        <end position="61"/>
    </location>
</feature>
<protein>
    <submittedName>
        <fullName evidence="10">Monosaccharide ABC transporter membrane protein (CUT2 family)</fullName>
    </submittedName>
</protein>
<evidence type="ECO:0000256" key="2">
    <source>
        <dbReference type="ARBA" id="ARBA00022448"/>
    </source>
</evidence>
<evidence type="ECO:0000256" key="8">
    <source>
        <dbReference type="SAM" id="MobiDB-lite"/>
    </source>
</evidence>
<evidence type="ECO:0000313" key="10">
    <source>
        <dbReference type="EMBL" id="PKW18564.1"/>
    </source>
</evidence>